<evidence type="ECO:0000256" key="2">
    <source>
        <dbReference type="ARBA" id="ARBA00004167"/>
    </source>
</evidence>
<keyword evidence="6" id="KW-0812">Transmembrane</keyword>
<comment type="catalytic activity">
    <reaction evidence="1">
        <text>[E2 ubiquitin-conjugating enzyme]-S-ubiquitinyl-L-cysteine + [acceptor protein]-L-lysine = [E2 ubiquitin-conjugating enzyme]-L-cysteine + [acceptor protein]-N(6)-ubiquitinyl-L-lysine.</text>
        <dbReference type="EC" id="2.3.2.31"/>
    </reaction>
</comment>
<dbReference type="SMART" id="SM00184">
    <property type="entry name" value="RING"/>
    <property type="match status" value="1"/>
</dbReference>
<evidence type="ECO:0000256" key="1">
    <source>
        <dbReference type="ARBA" id="ARBA00001798"/>
    </source>
</evidence>
<evidence type="ECO:0000256" key="6">
    <source>
        <dbReference type="ARBA" id="ARBA00022692"/>
    </source>
</evidence>
<sequence length="205" mass="22904">MLLRSVSSYVGIQAGDTFYCQICFENVRTTDSVVLTACGHHFCRGCLKQYLTVKINDAQLHPVCFFDEQTPIDRASSSTTAKPSVCGRVIRVEDIKAIVSPEAWMKYERFKMHKENDRARDCPFCNHTQLVVISDEAESLECVCESCHKAYCFDHSNAHTGQTCAEYEKEIAAIEKINRAAISAISKPCPGCNAPVEKNGKRRGI</sequence>
<evidence type="ECO:0000256" key="10">
    <source>
        <dbReference type="ARBA" id="ARBA00022786"/>
    </source>
</evidence>
<dbReference type="InterPro" id="IPR044066">
    <property type="entry name" value="TRIAD_supradom"/>
</dbReference>
<dbReference type="PROSITE" id="PS51873">
    <property type="entry name" value="TRIAD"/>
    <property type="match status" value="1"/>
</dbReference>
<dbReference type="InterPro" id="IPR051628">
    <property type="entry name" value="LUBAC_E3_Ligases"/>
</dbReference>
<evidence type="ECO:0000313" key="18">
    <source>
        <dbReference type="Proteomes" id="UP001146120"/>
    </source>
</evidence>
<evidence type="ECO:0000256" key="13">
    <source>
        <dbReference type="ARBA" id="ARBA00023136"/>
    </source>
</evidence>
<dbReference type="EC" id="2.3.2.31" evidence="4"/>
<evidence type="ECO:0000256" key="12">
    <source>
        <dbReference type="ARBA" id="ARBA00022989"/>
    </source>
</evidence>
<evidence type="ECO:0000256" key="9">
    <source>
        <dbReference type="ARBA" id="ARBA00022771"/>
    </source>
</evidence>
<keyword evidence="13" id="KW-0472">Membrane</keyword>
<evidence type="ECO:0000259" key="16">
    <source>
        <dbReference type="PROSITE" id="PS51873"/>
    </source>
</evidence>
<evidence type="ECO:0000256" key="7">
    <source>
        <dbReference type="ARBA" id="ARBA00022723"/>
    </source>
</evidence>
<dbReference type="EMBL" id="DAKRPA010000054">
    <property type="protein sequence ID" value="DBA01058.1"/>
    <property type="molecule type" value="Genomic_DNA"/>
</dbReference>
<comment type="caution">
    <text evidence="17">The sequence shown here is derived from an EMBL/GenBank/DDBJ whole genome shotgun (WGS) entry which is preliminary data.</text>
</comment>
<comment type="pathway">
    <text evidence="3">Protein modification; protein ubiquitination.</text>
</comment>
<accession>A0AAV2Z254</accession>
<dbReference type="Pfam" id="PF13639">
    <property type="entry name" value="zf-RING_2"/>
    <property type="match status" value="1"/>
</dbReference>
<dbReference type="Gene3D" id="3.30.40.10">
    <property type="entry name" value="Zinc/RING finger domain, C3HC4 (zinc finger)"/>
    <property type="match status" value="1"/>
</dbReference>
<keyword evidence="8" id="KW-0677">Repeat</keyword>
<evidence type="ECO:0000256" key="3">
    <source>
        <dbReference type="ARBA" id="ARBA00004906"/>
    </source>
</evidence>
<gene>
    <name evidence="17" type="ORF">N0F65_002668</name>
</gene>
<keyword evidence="18" id="KW-1185">Reference proteome</keyword>
<dbReference type="GO" id="GO:0031090">
    <property type="term" value="C:organelle membrane"/>
    <property type="evidence" value="ECO:0007669"/>
    <property type="project" value="UniProtKB-ARBA"/>
</dbReference>
<dbReference type="GO" id="GO:0005737">
    <property type="term" value="C:cytoplasm"/>
    <property type="evidence" value="ECO:0007669"/>
    <property type="project" value="UniProtKB-ARBA"/>
</dbReference>
<proteinExistence type="predicted"/>
<keyword evidence="9 14" id="KW-0863">Zinc-finger</keyword>
<dbReference type="InterPro" id="IPR013083">
    <property type="entry name" value="Znf_RING/FYVE/PHD"/>
</dbReference>
<keyword evidence="11" id="KW-0862">Zinc</keyword>
<name>A0AAV2Z254_9STRA</name>
<keyword evidence="12" id="KW-1133">Transmembrane helix</keyword>
<dbReference type="CDD" id="cd20335">
    <property type="entry name" value="BRcat_RBR"/>
    <property type="match status" value="1"/>
</dbReference>
<dbReference type="FunFam" id="3.30.40.10:FF:000051">
    <property type="entry name" value="RBR-type E3 ubiquitin transferase"/>
    <property type="match status" value="1"/>
</dbReference>
<evidence type="ECO:0000313" key="17">
    <source>
        <dbReference type="EMBL" id="DBA01058.1"/>
    </source>
</evidence>
<keyword evidence="7" id="KW-0479">Metal-binding</keyword>
<dbReference type="GO" id="GO:0061630">
    <property type="term" value="F:ubiquitin protein ligase activity"/>
    <property type="evidence" value="ECO:0007669"/>
    <property type="project" value="UniProtKB-EC"/>
</dbReference>
<dbReference type="SUPFAM" id="SSF57850">
    <property type="entry name" value="RING/U-box"/>
    <property type="match status" value="1"/>
</dbReference>
<dbReference type="AlphaFoldDB" id="A0AAV2Z254"/>
<keyword evidence="10" id="KW-0833">Ubl conjugation pathway</keyword>
<dbReference type="PROSITE" id="PS00518">
    <property type="entry name" value="ZF_RING_1"/>
    <property type="match status" value="1"/>
</dbReference>
<organism evidence="17 18">
    <name type="scientific">Lagenidium giganteum</name>
    <dbReference type="NCBI Taxonomy" id="4803"/>
    <lineage>
        <taxon>Eukaryota</taxon>
        <taxon>Sar</taxon>
        <taxon>Stramenopiles</taxon>
        <taxon>Oomycota</taxon>
        <taxon>Peronosporomycetes</taxon>
        <taxon>Pythiales</taxon>
        <taxon>Pythiaceae</taxon>
    </lineage>
</organism>
<dbReference type="GO" id="GO:0008270">
    <property type="term" value="F:zinc ion binding"/>
    <property type="evidence" value="ECO:0007669"/>
    <property type="project" value="UniProtKB-KW"/>
</dbReference>
<dbReference type="PROSITE" id="PS50089">
    <property type="entry name" value="ZF_RING_2"/>
    <property type="match status" value="1"/>
</dbReference>
<dbReference type="PANTHER" id="PTHR22770">
    <property type="entry name" value="UBIQUITIN CONJUGATING ENZYME 7 INTERACTING PROTEIN-RELATED"/>
    <property type="match status" value="1"/>
</dbReference>
<keyword evidence="5" id="KW-0808">Transferase</keyword>
<dbReference type="Proteomes" id="UP001146120">
    <property type="component" value="Unassembled WGS sequence"/>
</dbReference>
<evidence type="ECO:0000256" key="11">
    <source>
        <dbReference type="ARBA" id="ARBA00022833"/>
    </source>
</evidence>
<evidence type="ECO:0000256" key="4">
    <source>
        <dbReference type="ARBA" id="ARBA00012251"/>
    </source>
</evidence>
<evidence type="ECO:0000256" key="14">
    <source>
        <dbReference type="PROSITE-ProRule" id="PRU00175"/>
    </source>
</evidence>
<comment type="subcellular location">
    <subcellularLocation>
        <location evidence="2">Membrane</location>
        <topology evidence="2">Single-pass membrane protein</topology>
    </subcellularLocation>
</comment>
<evidence type="ECO:0000259" key="15">
    <source>
        <dbReference type="PROSITE" id="PS50089"/>
    </source>
</evidence>
<dbReference type="InterPro" id="IPR017907">
    <property type="entry name" value="Znf_RING_CS"/>
</dbReference>
<dbReference type="InterPro" id="IPR001841">
    <property type="entry name" value="Znf_RING"/>
</dbReference>
<evidence type="ECO:0000256" key="5">
    <source>
        <dbReference type="ARBA" id="ARBA00022679"/>
    </source>
</evidence>
<feature type="domain" description="RING-type" evidence="16">
    <location>
        <begin position="16"/>
        <end position="205"/>
    </location>
</feature>
<reference evidence="17" key="1">
    <citation type="submission" date="2022-11" db="EMBL/GenBank/DDBJ databases">
        <authorList>
            <person name="Morgan W.R."/>
            <person name="Tartar A."/>
        </authorList>
    </citation>
    <scope>NUCLEOTIDE SEQUENCE</scope>
    <source>
        <strain evidence="17">ARSEF 373</strain>
    </source>
</reference>
<feature type="domain" description="RING-type" evidence="15">
    <location>
        <begin position="20"/>
        <end position="64"/>
    </location>
</feature>
<evidence type="ECO:0000256" key="8">
    <source>
        <dbReference type="ARBA" id="ARBA00022737"/>
    </source>
</evidence>
<reference evidence="17" key="2">
    <citation type="journal article" date="2023" name="Microbiol Resour">
        <title>Decontamination and Annotation of the Draft Genome Sequence of the Oomycete Lagenidium giganteum ARSEF 373.</title>
        <authorList>
            <person name="Morgan W.R."/>
            <person name="Tartar A."/>
        </authorList>
    </citation>
    <scope>NUCLEOTIDE SEQUENCE</scope>
    <source>
        <strain evidence="17">ARSEF 373</strain>
    </source>
</reference>
<protein>
    <recommendedName>
        <fullName evidence="4">RBR-type E3 ubiquitin transferase</fullName>
        <ecNumber evidence="4">2.3.2.31</ecNumber>
    </recommendedName>
</protein>